<dbReference type="Gene3D" id="3.40.50.2300">
    <property type="match status" value="1"/>
</dbReference>
<sequence length="93" mass="10632">MKRGLIVCRTGMGSSMMLRIKVDQVIRENGYQLELVHDALSGIEQYHDVDVVITMNDLVPEIKGKFKYCIGIENILDKKAIKNELDKFFAEQS</sequence>
<feature type="domain" description="PTS EIIB type-2" evidence="3">
    <location>
        <begin position="2"/>
        <end position="93"/>
    </location>
</feature>
<organism evidence="4 5">
    <name type="scientific">Treponema parvum</name>
    <dbReference type="NCBI Taxonomy" id="138851"/>
    <lineage>
        <taxon>Bacteria</taxon>
        <taxon>Pseudomonadati</taxon>
        <taxon>Spirochaetota</taxon>
        <taxon>Spirochaetia</taxon>
        <taxon>Spirochaetales</taxon>
        <taxon>Treponemataceae</taxon>
        <taxon>Treponema</taxon>
    </lineage>
</organism>
<dbReference type="GO" id="GO:0009401">
    <property type="term" value="P:phosphoenolpyruvate-dependent sugar phosphotransferase system"/>
    <property type="evidence" value="ECO:0007669"/>
    <property type="project" value="UniProtKB-KW"/>
</dbReference>
<name>A0A975IEH4_9SPIR</name>
<dbReference type="InterPro" id="IPR036095">
    <property type="entry name" value="PTS_EIIB-like_sf"/>
</dbReference>
<dbReference type="InterPro" id="IPR003501">
    <property type="entry name" value="PTS_EIIB_2/3"/>
</dbReference>
<dbReference type="EMBL" id="CP054142">
    <property type="protein sequence ID" value="QTQ14040.1"/>
    <property type="molecule type" value="Genomic_DNA"/>
</dbReference>
<keyword evidence="4" id="KW-0813">Transport</keyword>
<reference evidence="4 5" key="1">
    <citation type="journal article" date="2021" name="Microbiol. Resour. Announc.">
        <title>Complete Genome Sequences of Three Human Oral Treponema parvum Isolates.</title>
        <authorList>
            <person name="Zeng H."/>
            <person name="Watt R.M."/>
        </authorList>
    </citation>
    <scope>NUCLEOTIDE SEQUENCE [LARGE SCALE GENOMIC DNA]</scope>
    <source>
        <strain evidence="4 5">ATCC 700770</strain>
    </source>
</reference>
<dbReference type="AlphaFoldDB" id="A0A975IEH4"/>
<accession>A0A975IEH4</accession>
<dbReference type="KEGG" id="tpav:HRQ91_05990"/>
<keyword evidence="1" id="KW-0808">Transferase</keyword>
<dbReference type="RefSeq" id="WP_210118735.1">
    <property type="nucleotide sequence ID" value="NZ_CP054142.1"/>
</dbReference>
<evidence type="ECO:0000313" key="4">
    <source>
        <dbReference type="EMBL" id="QTQ14040.1"/>
    </source>
</evidence>
<evidence type="ECO:0000256" key="2">
    <source>
        <dbReference type="ARBA" id="ARBA00022683"/>
    </source>
</evidence>
<evidence type="ECO:0000256" key="1">
    <source>
        <dbReference type="ARBA" id="ARBA00022679"/>
    </source>
</evidence>
<evidence type="ECO:0000259" key="3">
    <source>
        <dbReference type="PROSITE" id="PS51099"/>
    </source>
</evidence>
<evidence type="ECO:0000313" key="5">
    <source>
        <dbReference type="Proteomes" id="UP000671908"/>
    </source>
</evidence>
<dbReference type="CDD" id="cd05563">
    <property type="entry name" value="PTS_IIB_ascorbate"/>
    <property type="match status" value="1"/>
</dbReference>
<proteinExistence type="predicted"/>
<keyword evidence="5" id="KW-1185">Reference proteome</keyword>
<dbReference type="InterPro" id="IPR013011">
    <property type="entry name" value="PTS_EIIB_2"/>
</dbReference>
<dbReference type="Pfam" id="PF02302">
    <property type="entry name" value="PTS_IIB"/>
    <property type="match status" value="1"/>
</dbReference>
<gene>
    <name evidence="4" type="ORF">HRQ91_05990</name>
</gene>
<dbReference type="PROSITE" id="PS51099">
    <property type="entry name" value="PTS_EIIB_TYPE_2"/>
    <property type="match status" value="1"/>
</dbReference>
<protein>
    <submittedName>
        <fullName evidence="4">PTS sugar transporter subunit IIB</fullName>
    </submittedName>
</protein>
<dbReference type="Proteomes" id="UP000671908">
    <property type="component" value="Chromosome"/>
</dbReference>
<keyword evidence="4" id="KW-0762">Sugar transport</keyword>
<dbReference type="GO" id="GO:0008982">
    <property type="term" value="F:protein-N(PI)-phosphohistidine-sugar phosphotransferase activity"/>
    <property type="evidence" value="ECO:0007669"/>
    <property type="project" value="InterPro"/>
</dbReference>
<dbReference type="SUPFAM" id="SSF52794">
    <property type="entry name" value="PTS system IIB component-like"/>
    <property type="match status" value="1"/>
</dbReference>
<keyword evidence="2" id="KW-0598">Phosphotransferase system</keyword>